<dbReference type="Pfam" id="PF13041">
    <property type="entry name" value="PPR_2"/>
    <property type="match status" value="4"/>
</dbReference>
<dbReference type="FunFam" id="1.25.40.10:FF:000090">
    <property type="entry name" value="Pentatricopeptide repeat-containing protein, chloroplastic"/>
    <property type="match status" value="1"/>
</dbReference>
<evidence type="ECO:0000256" key="2">
    <source>
        <dbReference type="PROSITE-ProRule" id="PRU00708"/>
    </source>
</evidence>
<dbReference type="OrthoDB" id="185373at2759"/>
<gene>
    <name evidence="4" type="ORF">GOP47_0001043</name>
</gene>
<dbReference type="Pfam" id="PF14432">
    <property type="entry name" value="DYW_deaminase"/>
    <property type="match status" value="1"/>
</dbReference>
<dbReference type="Pfam" id="PF01535">
    <property type="entry name" value="PPR"/>
    <property type="match status" value="2"/>
</dbReference>
<feature type="domain" description="DYW" evidence="3">
    <location>
        <begin position="788"/>
        <end position="856"/>
    </location>
</feature>
<dbReference type="GO" id="GO:0003729">
    <property type="term" value="F:mRNA binding"/>
    <property type="evidence" value="ECO:0007669"/>
    <property type="project" value="UniProtKB-ARBA"/>
</dbReference>
<evidence type="ECO:0000256" key="1">
    <source>
        <dbReference type="ARBA" id="ARBA00022737"/>
    </source>
</evidence>
<protein>
    <recommendedName>
        <fullName evidence="3">DYW domain-containing protein</fullName>
    </recommendedName>
</protein>
<proteinExistence type="predicted"/>
<dbReference type="PANTHER" id="PTHR47926:SF382">
    <property type="entry name" value="PENTACOTRIPEPTIDE-REPEAT REGION OF PRORP DOMAIN-CONTAINING PROTEIN"/>
    <property type="match status" value="1"/>
</dbReference>
<dbReference type="PANTHER" id="PTHR47926">
    <property type="entry name" value="PENTATRICOPEPTIDE REPEAT-CONTAINING PROTEIN"/>
    <property type="match status" value="1"/>
</dbReference>
<feature type="repeat" description="PPR" evidence="2">
    <location>
        <begin position="352"/>
        <end position="388"/>
    </location>
</feature>
<reference evidence="4" key="1">
    <citation type="submission" date="2021-01" db="EMBL/GenBank/DDBJ databases">
        <title>Adiantum capillus-veneris genome.</title>
        <authorList>
            <person name="Fang Y."/>
            <person name="Liao Q."/>
        </authorList>
    </citation>
    <scope>NUCLEOTIDE SEQUENCE</scope>
    <source>
        <strain evidence="4">H3</strain>
        <tissue evidence="4">Leaf</tissue>
    </source>
</reference>
<feature type="repeat" description="PPR" evidence="2">
    <location>
        <begin position="455"/>
        <end position="489"/>
    </location>
</feature>
<dbReference type="InterPro" id="IPR032867">
    <property type="entry name" value="DYW_dom"/>
</dbReference>
<keyword evidence="1" id="KW-0677">Repeat</keyword>
<dbReference type="NCBIfam" id="TIGR00756">
    <property type="entry name" value="PPR"/>
    <property type="match status" value="5"/>
</dbReference>
<dbReference type="GO" id="GO:0009451">
    <property type="term" value="P:RNA modification"/>
    <property type="evidence" value="ECO:0007669"/>
    <property type="project" value="InterPro"/>
</dbReference>
<sequence>MAATFISLNNPDSACVHSSIAWVSPSIPLFIQTSNSFSTTSQHYPYASVCRFVRSPVDVISAVDVPSVSTSSETLWNARETEEFLPPGILVSLLHECSSLDAAKEALSIVVQSGYESDTYVGTNLVQLYSRLNNLSEACRMFNKVEEPNVITWTSVISAHSKLGQEEQGLRLYHQMQESGIEPDGHAVVSALHVCASITALEEGMQIHDYIVESGFESNTYVGNALVSMYASCGSIEEASTAFFKVPSQDVITWSALIGGYAQQGCEQEAFELVKTMWQHGVEPNHVTYVHVLEACSNINAVLEQGMLAHACIVENGFDEDEWVGSALIDLYAKSGLLEDALKVFDKLPRRDVVTWTALITGFAQEDERLAQTSLCLYERMQIEGIQPNNVVYLSVLKACAILTDLDYGQEVHEWIVLRGWDEHVPVSNNIIDMYMKCGRAEDASHLFAKLSEQNVVTWTSLIMGHAELGNGDIALELFYQMEQDGIEPDLRSYVCVLKACSCVAALQQGMAFHRNIIKRGFELDDYVGSILIYMYSSCGNLSDAVAVFERLESRSVVIFNALITGYAKNNSFNLAVKTFNEMERCKCKPDAVTFLSLLIACSNLSLVKEGCYLSKLMRKYAILPKLDHYNTLVDIFGHAGLLHESEDLLETMPFKANTVGWVSLLSSCRSFRNMVVGRRCFERVVTIEPLNSVGYVLMSKIYSLVGEQENARRLEQLRLSLKAWKVPGRSYIEVNNEVHTFVVGGWGHPRSQEIYARLDEVFRKLKEEGPLPHLIGKPVMDKGDDSCEHSEMLAVGFGLIHTPRGKTLRIMKNLCTCVDCHSSMLFISKTEKRKIVLIDKFCVHEFKTGVCTCSSHYYRA</sequence>
<dbReference type="AlphaFoldDB" id="A0A9D4VF12"/>
<dbReference type="EMBL" id="JABFUD020000001">
    <property type="protein sequence ID" value="KAI5084874.1"/>
    <property type="molecule type" value="Genomic_DNA"/>
</dbReference>
<dbReference type="FunFam" id="1.25.40.10:FF:000031">
    <property type="entry name" value="Pentatricopeptide repeat-containing protein mitochondrial"/>
    <property type="match status" value="1"/>
</dbReference>
<dbReference type="Pfam" id="PF20430">
    <property type="entry name" value="Eplus_motif"/>
    <property type="match status" value="1"/>
</dbReference>
<feature type="repeat" description="PPR" evidence="2">
    <location>
        <begin position="250"/>
        <end position="284"/>
    </location>
</feature>
<dbReference type="InterPro" id="IPR002885">
    <property type="entry name" value="PPR_rpt"/>
</dbReference>
<dbReference type="PROSITE" id="PS51375">
    <property type="entry name" value="PPR"/>
    <property type="match status" value="5"/>
</dbReference>
<dbReference type="Proteomes" id="UP000886520">
    <property type="component" value="Chromosome 1"/>
</dbReference>
<feature type="repeat" description="PPR" evidence="2">
    <location>
        <begin position="556"/>
        <end position="590"/>
    </location>
</feature>
<accession>A0A9D4VF12</accession>
<dbReference type="InterPro" id="IPR046960">
    <property type="entry name" value="PPR_At4g14850-like_plant"/>
</dbReference>
<evidence type="ECO:0000259" key="3">
    <source>
        <dbReference type="Pfam" id="PF14432"/>
    </source>
</evidence>
<feature type="repeat" description="PPR" evidence="2">
    <location>
        <begin position="149"/>
        <end position="183"/>
    </location>
</feature>
<dbReference type="FunFam" id="1.25.40.10:FF:000073">
    <property type="entry name" value="Pentatricopeptide repeat-containing protein chloroplastic"/>
    <property type="match status" value="2"/>
</dbReference>
<evidence type="ECO:0000313" key="4">
    <source>
        <dbReference type="EMBL" id="KAI5084874.1"/>
    </source>
</evidence>
<dbReference type="Gene3D" id="1.25.40.10">
    <property type="entry name" value="Tetratricopeptide repeat domain"/>
    <property type="match status" value="4"/>
</dbReference>
<dbReference type="GO" id="GO:0008270">
    <property type="term" value="F:zinc ion binding"/>
    <property type="evidence" value="ECO:0007669"/>
    <property type="project" value="InterPro"/>
</dbReference>
<name>A0A9D4VF12_ADICA</name>
<evidence type="ECO:0000313" key="5">
    <source>
        <dbReference type="Proteomes" id="UP000886520"/>
    </source>
</evidence>
<keyword evidence="5" id="KW-1185">Reference proteome</keyword>
<dbReference type="InterPro" id="IPR011990">
    <property type="entry name" value="TPR-like_helical_dom_sf"/>
</dbReference>
<comment type="caution">
    <text evidence="4">The sequence shown here is derived from an EMBL/GenBank/DDBJ whole genome shotgun (WGS) entry which is preliminary data.</text>
</comment>
<organism evidence="4 5">
    <name type="scientific">Adiantum capillus-veneris</name>
    <name type="common">Maidenhair fern</name>
    <dbReference type="NCBI Taxonomy" id="13818"/>
    <lineage>
        <taxon>Eukaryota</taxon>
        <taxon>Viridiplantae</taxon>
        <taxon>Streptophyta</taxon>
        <taxon>Embryophyta</taxon>
        <taxon>Tracheophyta</taxon>
        <taxon>Polypodiopsida</taxon>
        <taxon>Polypodiidae</taxon>
        <taxon>Polypodiales</taxon>
        <taxon>Pteridineae</taxon>
        <taxon>Pteridaceae</taxon>
        <taxon>Vittarioideae</taxon>
        <taxon>Adiantum</taxon>
    </lineage>
</organism>
<dbReference type="InterPro" id="IPR046849">
    <property type="entry name" value="E2_motif"/>
</dbReference>